<reference evidence="2" key="1">
    <citation type="submission" date="2020-06" db="EMBL/GenBank/DDBJ databases">
        <title>Draft genome of Bugula neritina, a colonial animal packing powerful symbionts and potential medicines.</title>
        <authorList>
            <person name="Rayko M."/>
        </authorList>
    </citation>
    <scope>NUCLEOTIDE SEQUENCE [LARGE SCALE GENOMIC DNA]</scope>
    <source>
        <strain evidence="2">Kwan_BN1</strain>
    </source>
</reference>
<dbReference type="PANTHER" id="PTHR14919">
    <property type="entry name" value="KPL2-RELATED"/>
    <property type="match status" value="1"/>
</dbReference>
<sequence length="443" mass="51108">MYTLCEETEEEKEKKKLKEKAREEFFAAIKFEESACKTRLELIKLVAVKSLNDLKNKADDVYKDLNDWLGARFLKEIESIDHMSEKMRHAIESRNKLKEQIILVQEDFLIAEDVKTMRTPSPPPRPPPVEPSHSEYFTITQLLSLYTQFTLVAHDGVISVKSFIDIFNEFTSLTHGMEMLPDYWMNIQLPQLQDLASMLSFDGEYINWKSFIVAVAQPIALPTNDELMETLAKFKEMDQRSMGYVTREQYDKINLWFSTAGSESPTDPSQPCQYNRLENLKNSLFNFFALHDESPSKLFYKEMLMYFSVSSDAYEGFLRALSVVSEKLINMEDPTSDVPVYVNYLYEVLHHGEGYQGSGDSHRFALPPEQEKTLPLEKLHAVYEELCGDINAGISFRVLYEHPIIQDCVSKFTRFKQVDLRSIFSPMTPSADLGFVETASVKE</sequence>
<name>A0A7J7JWY5_BUGNE</name>
<dbReference type="InterPro" id="IPR056199">
    <property type="entry name" value="SPEF2_C"/>
</dbReference>
<evidence type="ECO:0000259" key="1">
    <source>
        <dbReference type="Pfam" id="PF24082"/>
    </source>
</evidence>
<proteinExistence type="predicted"/>
<dbReference type="Proteomes" id="UP000593567">
    <property type="component" value="Unassembled WGS sequence"/>
</dbReference>
<dbReference type="Pfam" id="PF24082">
    <property type="entry name" value="SPEF2_C"/>
    <property type="match status" value="1"/>
</dbReference>
<dbReference type="InterPro" id="IPR011992">
    <property type="entry name" value="EF-hand-dom_pair"/>
</dbReference>
<dbReference type="AlphaFoldDB" id="A0A7J7JWY5"/>
<feature type="domain" description="SPEF2 C-terminal" evidence="1">
    <location>
        <begin position="137"/>
        <end position="329"/>
    </location>
</feature>
<gene>
    <name evidence="2" type="ORF">EB796_011302</name>
</gene>
<comment type="caution">
    <text evidence="2">The sequence shown here is derived from an EMBL/GenBank/DDBJ whole genome shotgun (WGS) entry which is preliminary data.</text>
</comment>
<accession>A0A7J7JWY5</accession>
<organism evidence="2 3">
    <name type="scientific">Bugula neritina</name>
    <name type="common">Brown bryozoan</name>
    <name type="synonym">Sertularia neritina</name>
    <dbReference type="NCBI Taxonomy" id="10212"/>
    <lineage>
        <taxon>Eukaryota</taxon>
        <taxon>Metazoa</taxon>
        <taxon>Spiralia</taxon>
        <taxon>Lophotrochozoa</taxon>
        <taxon>Bryozoa</taxon>
        <taxon>Gymnolaemata</taxon>
        <taxon>Cheilostomatida</taxon>
        <taxon>Flustrina</taxon>
        <taxon>Buguloidea</taxon>
        <taxon>Bugulidae</taxon>
        <taxon>Bugula</taxon>
    </lineage>
</organism>
<dbReference type="SUPFAM" id="SSF47473">
    <property type="entry name" value="EF-hand"/>
    <property type="match status" value="1"/>
</dbReference>
<dbReference type="OrthoDB" id="62528at2759"/>
<protein>
    <recommendedName>
        <fullName evidence="1">SPEF2 C-terminal domain-containing protein</fullName>
    </recommendedName>
</protein>
<evidence type="ECO:0000313" key="3">
    <source>
        <dbReference type="Proteomes" id="UP000593567"/>
    </source>
</evidence>
<dbReference type="PANTHER" id="PTHR14919:SF0">
    <property type="entry name" value="SPERM FLAGELLAR PROTEIN 2"/>
    <property type="match status" value="1"/>
</dbReference>
<evidence type="ECO:0000313" key="2">
    <source>
        <dbReference type="EMBL" id="KAF6030385.1"/>
    </source>
</evidence>
<dbReference type="EMBL" id="VXIV02001712">
    <property type="protein sequence ID" value="KAF6030385.1"/>
    <property type="molecule type" value="Genomic_DNA"/>
</dbReference>
<keyword evidence="3" id="KW-1185">Reference proteome</keyword>
<dbReference type="InterPro" id="IPR052634">
    <property type="entry name" value="Sperm_flagellar-bone_growth"/>
</dbReference>